<sequence length="277" mass="29294">MESETQENPSQTDPVANKTLHWTRLSAIWAKYNAIITTIGVAIAAISFIVTMNKAAITAPGHPVTHDDGTAATTAISTGAPPADPSDLSSTPPTGCFKDDSPVPCSSPHDKEVFQPGEGLSCDTSGLITYLGGQPGVDLLNADLEVAAANSDGTLCAITSKNDLPHTSIEGIWAPGRGSEYPAGGQFRRCLDSRGNPAPCNDEHFSEIIYEGPDDVDCEAKYSEFTGRSLKEDYSTIKVLSSSSGEQKICTAALRSNSDALTASLRWLHSKALPVRR</sequence>
<name>A0ABM7UPV1_9ACTO</name>
<accession>A0ABM7UPV1</accession>
<gene>
    <name evidence="3" type="ORF">MANAM107_21260</name>
</gene>
<keyword evidence="2" id="KW-0812">Transmembrane</keyword>
<protein>
    <recommendedName>
        <fullName evidence="5">Septum formation-related domain-containing protein</fullName>
    </recommendedName>
</protein>
<keyword evidence="2" id="KW-1133">Transmembrane helix</keyword>
<evidence type="ECO:0000313" key="4">
    <source>
        <dbReference type="Proteomes" id="UP000824496"/>
    </source>
</evidence>
<feature type="region of interest" description="Disordered" evidence="1">
    <location>
        <begin position="66"/>
        <end position="92"/>
    </location>
</feature>
<reference evidence="3 4" key="1">
    <citation type="submission" date="2021-08" db="EMBL/GenBank/DDBJ databases">
        <title>Whole genome sequence of novel Actinomyces species strain MAS-1.</title>
        <authorList>
            <person name="Saito M."/>
            <person name="Kuwahara N."/>
            <person name="Takizawa T."/>
            <person name="Gotouda H."/>
            <person name="Ochiai T."/>
        </authorList>
    </citation>
    <scope>NUCLEOTIDE SEQUENCE [LARGE SCALE GENOMIC DNA]</scope>
    <source>
        <strain evidence="3 4">MAS-1</strain>
    </source>
</reference>
<evidence type="ECO:0008006" key="5">
    <source>
        <dbReference type="Google" id="ProtNLM"/>
    </source>
</evidence>
<evidence type="ECO:0000313" key="3">
    <source>
        <dbReference type="EMBL" id="BDA65292.1"/>
    </source>
</evidence>
<feature type="compositionally biased region" description="Low complexity" evidence="1">
    <location>
        <begin position="70"/>
        <end position="81"/>
    </location>
</feature>
<evidence type="ECO:0000256" key="2">
    <source>
        <dbReference type="SAM" id="Phobius"/>
    </source>
</evidence>
<keyword evidence="2" id="KW-0472">Membrane</keyword>
<dbReference type="RefSeq" id="WP_223908159.1">
    <property type="nucleotide sequence ID" value="NZ_AP025017.1"/>
</dbReference>
<feature type="transmembrane region" description="Helical" evidence="2">
    <location>
        <begin position="32"/>
        <end position="50"/>
    </location>
</feature>
<proteinExistence type="predicted"/>
<dbReference type="EMBL" id="AP025017">
    <property type="protein sequence ID" value="BDA65292.1"/>
    <property type="molecule type" value="Genomic_DNA"/>
</dbReference>
<organism evidence="3 4">
    <name type="scientific">Actinomyces capricornis</name>
    <dbReference type="NCBI Taxonomy" id="2755559"/>
    <lineage>
        <taxon>Bacteria</taxon>
        <taxon>Bacillati</taxon>
        <taxon>Actinomycetota</taxon>
        <taxon>Actinomycetes</taxon>
        <taxon>Actinomycetales</taxon>
        <taxon>Actinomycetaceae</taxon>
        <taxon>Actinomyces</taxon>
    </lineage>
</organism>
<keyword evidence="4" id="KW-1185">Reference proteome</keyword>
<evidence type="ECO:0000256" key="1">
    <source>
        <dbReference type="SAM" id="MobiDB-lite"/>
    </source>
</evidence>
<dbReference type="Proteomes" id="UP000824496">
    <property type="component" value="Chromosome"/>
</dbReference>